<dbReference type="EMBL" id="JAAZCD010000229">
    <property type="protein sequence ID" value="NLD32605.1"/>
    <property type="molecule type" value="Genomic_DNA"/>
</dbReference>
<dbReference type="SMART" id="SM00886">
    <property type="entry name" value="Dabb"/>
    <property type="match status" value="1"/>
</dbReference>
<feature type="domain" description="Stress-response A/B barrel" evidence="1">
    <location>
        <begin position="2"/>
        <end position="98"/>
    </location>
</feature>
<comment type="caution">
    <text evidence="2">The sequence shown here is derived from an EMBL/GenBank/DDBJ whole genome shotgun (WGS) entry which is preliminary data.</text>
</comment>
<reference evidence="2 3" key="1">
    <citation type="journal article" date="2020" name="Biotechnol. Biofuels">
        <title>New insights from the biogas microbiome by comprehensive genome-resolved metagenomics of nearly 1600 species originating from multiple anaerobic digesters.</title>
        <authorList>
            <person name="Campanaro S."/>
            <person name="Treu L."/>
            <person name="Rodriguez-R L.M."/>
            <person name="Kovalovszki A."/>
            <person name="Ziels R.M."/>
            <person name="Maus I."/>
            <person name="Zhu X."/>
            <person name="Kougias P.G."/>
            <person name="Basile A."/>
            <person name="Luo G."/>
            <person name="Schluter A."/>
            <person name="Konstantinidis K.T."/>
            <person name="Angelidaki I."/>
        </authorList>
    </citation>
    <scope>NUCLEOTIDE SEQUENCE [LARGE SCALE GENOMIC DNA]</scope>
    <source>
        <strain evidence="2">AS07pgkLD_105</strain>
    </source>
</reference>
<proteinExistence type="predicted"/>
<dbReference type="Pfam" id="PF07876">
    <property type="entry name" value="Dabb"/>
    <property type="match status" value="1"/>
</dbReference>
<dbReference type="Gene3D" id="3.30.70.100">
    <property type="match status" value="1"/>
</dbReference>
<name>A0A847D7G3_9LACT</name>
<evidence type="ECO:0000313" key="3">
    <source>
        <dbReference type="Proteomes" id="UP000589373"/>
    </source>
</evidence>
<dbReference type="SUPFAM" id="SSF54909">
    <property type="entry name" value="Dimeric alpha+beta barrel"/>
    <property type="match status" value="1"/>
</dbReference>
<sequence length="100" mass="11332">MIEHIVMWKLHEQAEGRSAVENFEMVREGLTSLVGKIPVIRRLEGKHNVNPDTKNMDMILVSSFDSLEDLAYYAGHPEHLRVGSLVGKVATQRTAIDYQI</sequence>
<dbReference type="PROSITE" id="PS51502">
    <property type="entry name" value="S_R_A_B_BARREL"/>
    <property type="match status" value="1"/>
</dbReference>
<accession>A0A847D7G3</accession>
<evidence type="ECO:0000259" key="1">
    <source>
        <dbReference type="PROSITE" id="PS51502"/>
    </source>
</evidence>
<organism evidence="2 3">
    <name type="scientific">Trichococcus flocculiformis</name>
    <dbReference type="NCBI Taxonomy" id="82803"/>
    <lineage>
        <taxon>Bacteria</taxon>
        <taxon>Bacillati</taxon>
        <taxon>Bacillota</taxon>
        <taxon>Bacilli</taxon>
        <taxon>Lactobacillales</taxon>
        <taxon>Carnobacteriaceae</taxon>
        <taxon>Trichococcus</taxon>
    </lineage>
</organism>
<gene>
    <name evidence="2" type="ORF">GX662_10195</name>
</gene>
<protein>
    <submittedName>
        <fullName evidence="2">Dabb family protein</fullName>
    </submittedName>
</protein>
<dbReference type="RefSeq" id="WP_276647380.1">
    <property type="nucleotide sequence ID" value="NZ_JAAZCD010000229.1"/>
</dbReference>
<dbReference type="PANTHER" id="PTHR37832:SF1">
    <property type="entry name" value="STRESS-RESPONSE A_B BARREL DOMAIN-CONTAINING PROTEIN"/>
    <property type="match status" value="1"/>
</dbReference>
<dbReference type="PANTHER" id="PTHR37832">
    <property type="entry name" value="BLL2683 PROTEIN"/>
    <property type="match status" value="1"/>
</dbReference>
<dbReference type="InterPro" id="IPR011008">
    <property type="entry name" value="Dimeric_a/b-barrel"/>
</dbReference>
<evidence type="ECO:0000313" key="2">
    <source>
        <dbReference type="EMBL" id="NLD32605.1"/>
    </source>
</evidence>
<dbReference type="AlphaFoldDB" id="A0A847D7G3"/>
<dbReference type="InterPro" id="IPR013097">
    <property type="entry name" value="Dabb"/>
</dbReference>
<dbReference type="Proteomes" id="UP000589373">
    <property type="component" value="Unassembled WGS sequence"/>
</dbReference>